<dbReference type="eggNOG" id="COG0845">
    <property type="taxonomic scope" value="Bacteria"/>
</dbReference>
<keyword evidence="2" id="KW-0175">Coiled coil</keyword>
<gene>
    <name evidence="6" type="ORF">Cspa_c07380</name>
</gene>
<evidence type="ECO:0000256" key="1">
    <source>
        <dbReference type="ARBA" id="ARBA00004196"/>
    </source>
</evidence>
<keyword evidence="7" id="KW-1185">Reference proteome</keyword>
<comment type="subcellular location">
    <subcellularLocation>
        <location evidence="1">Cell envelope</location>
    </subcellularLocation>
</comment>
<dbReference type="RefSeq" id="WP_015390841.1">
    <property type="nucleotide sequence ID" value="NC_020291.1"/>
</dbReference>
<dbReference type="PANTHER" id="PTHR32347">
    <property type="entry name" value="EFFLUX SYSTEM COMPONENT YKNX-RELATED"/>
    <property type="match status" value="1"/>
</dbReference>
<dbReference type="PRINTS" id="PR01490">
    <property type="entry name" value="RTXTOXIND"/>
</dbReference>
<evidence type="ECO:0000313" key="6">
    <source>
        <dbReference type="EMBL" id="AGF54515.1"/>
    </source>
</evidence>
<protein>
    <submittedName>
        <fullName evidence="6">Multidrug resistance efflux pump</fullName>
    </submittedName>
</protein>
<dbReference type="InterPro" id="IPR058636">
    <property type="entry name" value="Beta-barrel_YknX"/>
</dbReference>
<feature type="transmembrane region" description="Helical" evidence="4">
    <location>
        <begin position="29"/>
        <end position="48"/>
    </location>
</feature>
<dbReference type="KEGG" id="csr:Cspa_c07380"/>
<dbReference type="EMBL" id="CP004121">
    <property type="protein sequence ID" value="AGF54515.1"/>
    <property type="molecule type" value="Genomic_DNA"/>
</dbReference>
<keyword evidence="4" id="KW-0812">Transmembrane</keyword>
<evidence type="ECO:0000256" key="3">
    <source>
        <dbReference type="SAM" id="MobiDB-lite"/>
    </source>
</evidence>
<organism evidence="6 7">
    <name type="scientific">Clostridium saccharoperbutylacetonicum N1-4(HMT)</name>
    <dbReference type="NCBI Taxonomy" id="931276"/>
    <lineage>
        <taxon>Bacteria</taxon>
        <taxon>Bacillati</taxon>
        <taxon>Bacillota</taxon>
        <taxon>Clostridia</taxon>
        <taxon>Eubacteriales</taxon>
        <taxon>Clostridiaceae</taxon>
        <taxon>Clostridium</taxon>
    </lineage>
</organism>
<dbReference type="SUPFAM" id="SSF111369">
    <property type="entry name" value="HlyD-like secretion proteins"/>
    <property type="match status" value="1"/>
</dbReference>
<name>M1LNU7_9CLOT</name>
<dbReference type="Pfam" id="PF25990">
    <property type="entry name" value="Beta-barrel_YknX"/>
    <property type="match status" value="1"/>
</dbReference>
<dbReference type="InterPro" id="IPR050465">
    <property type="entry name" value="UPF0194_transport"/>
</dbReference>
<keyword evidence="4" id="KW-0472">Membrane</keyword>
<keyword evidence="4" id="KW-1133">Transmembrane helix</keyword>
<evidence type="ECO:0000259" key="5">
    <source>
        <dbReference type="Pfam" id="PF25990"/>
    </source>
</evidence>
<sequence length="480" mass="51576">MKLLKNKKIGDNEILRKKAVKNFFLNKKVIAGICIILVFALSLGIYKFKAAKQKPPKSNVKYTTLSKTNIKTTIGSSGSIKSGSSTNIYSNLEYNVASINVEVGDVVKKGDVLATIDTATLQEQISEAEQTFNSNQAKNNLTLASAKQKYENMQYLYDNNLNTDIINAEKAVGSAELDLEDKRKTYEYYKVMLANGAMSQDTVNKEKITVDGAKDTYDKATVALEAIKVNAKQALAEVKMSYESAQVIANDKTAELALEDKKKKLADAKVLATVDGTVTNVNAIVGIQSTGALFVIQDLNDLIVNVTVDERDVSDVKVGQKAEITTDVSGSDVIEAEVKNVEPISSNISSSANTNGGKATQTPNAATSNSASSDVSYNVKVQLTGHNDKIKVGMNAVVNIITNESENVYSVPYGAVVTKDGQSLVYSAVKQGNEYVVKDIAVTKGLESDIDVAIDGADLADNMIILNEPTNYSVGSTVEI</sequence>
<dbReference type="HOGENOM" id="CLU_018816_14_2_9"/>
<dbReference type="Gene3D" id="2.40.30.170">
    <property type="match status" value="1"/>
</dbReference>
<accession>M1LNU7</accession>
<dbReference type="GO" id="GO:0030313">
    <property type="term" value="C:cell envelope"/>
    <property type="evidence" value="ECO:0007669"/>
    <property type="project" value="UniProtKB-SubCell"/>
</dbReference>
<dbReference type="AlphaFoldDB" id="M1LNU7"/>
<feature type="domain" description="YknX-like beta-barrel" evidence="5">
    <location>
        <begin position="302"/>
        <end position="400"/>
    </location>
</feature>
<dbReference type="Gene3D" id="2.40.50.100">
    <property type="match status" value="1"/>
</dbReference>
<dbReference type="Proteomes" id="UP000011728">
    <property type="component" value="Chromosome"/>
</dbReference>
<evidence type="ECO:0000256" key="2">
    <source>
        <dbReference type="ARBA" id="ARBA00023054"/>
    </source>
</evidence>
<proteinExistence type="predicted"/>
<dbReference type="Gene3D" id="1.10.287.470">
    <property type="entry name" value="Helix hairpin bin"/>
    <property type="match status" value="1"/>
</dbReference>
<evidence type="ECO:0000256" key="4">
    <source>
        <dbReference type="SAM" id="Phobius"/>
    </source>
</evidence>
<feature type="region of interest" description="Disordered" evidence="3">
    <location>
        <begin position="346"/>
        <end position="371"/>
    </location>
</feature>
<reference evidence="6 7" key="1">
    <citation type="submission" date="2013-02" db="EMBL/GenBank/DDBJ databases">
        <title>Genome sequence of Clostridium saccharoperbutylacetonicum N1-4(HMT).</title>
        <authorList>
            <person name="Poehlein A."/>
            <person name="Daniel R."/>
        </authorList>
    </citation>
    <scope>NUCLEOTIDE SEQUENCE [LARGE SCALE GENOMIC DNA]</scope>
    <source>
        <strain evidence="7">N1-4(HMT)</strain>
    </source>
</reference>
<dbReference type="PATRIC" id="fig|931276.5.peg.691"/>
<evidence type="ECO:0000313" key="7">
    <source>
        <dbReference type="Proteomes" id="UP000011728"/>
    </source>
</evidence>
<dbReference type="PANTHER" id="PTHR32347:SF14">
    <property type="entry name" value="EFFLUX SYSTEM COMPONENT YKNX-RELATED"/>
    <property type="match status" value="1"/>
</dbReference>